<reference evidence="1" key="2">
    <citation type="journal article" date="2023" name="Microbiol Resour">
        <title>Decontamination and Annotation of the Draft Genome Sequence of the Oomycete Lagenidium giganteum ARSEF 373.</title>
        <authorList>
            <person name="Morgan W.R."/>
            <person name="Tartar A."/>
        </authorList>
    </citation>
    <scope>NUCLEOTIDE SEQUENCE</scope>
    <source>
        <strain evidence="1">ARSEF 373</strain>
    </source>
</reference>
<protein>
    <submittedName>
        <fullName evidence="1">Uncharacterized protein</fullName>
    </submittedName>
</protein>
<dbReference type="AlphaFoldDB" id="A0AAV2YYH4"/>
<reference evidence="1" key="1">
    <citation type="submission" date="2022-11" db="EMBL/GenBank/DDBJ databases">
        <authorList>
            <person name="Morgan W.R."/>
            <person name="Tartar A."/>
        </authorList>
    </citation>
    <scope>NUCLEOTIDE SEQUENCE</scope>
    <source>
        <strain evidence="1">ARSEF 373</strain>
    </source>
</reference>
<proteinExistence type="predicted"/>
<dbReference type="Proteomes" id="UP001146120">
    <property type="component" value="Unassembled WGS sequence"/>
</dbReference>
<comment type="caution">
    <text evidence="1">The sequence shown here is derived from an EMBL/GenBank/DDBJ whole genome shotgun (WGS) entry which is preliminary data.</text>
</comment>
<sequence>MTVEGVNHVFCVNGYGCSGNRDDGACPGKVDGLLPYGSYCGLVRTKVYGCKQYDNPDGRKNSWKINEIDCDVGMIPVSVAGAGTYCAKLPVCVGNAPGNCPSVPRSSTPVRCDVVQPNVYGCTALPPRL</sequence>
<gene>
    <name evidence="1" type="ORF">N0F65_008405</name>
</gene>
<accession>A0AAV2YYH4</accession>
<evidence type="ECO:0000313" key="2">
    <source>
        <dbReference type="Proteomes" id="UP001146120"/>
    </source>
</evidence>
<keyword evidence="2" id="KW-1185">Reference proteome</keyword>
<dbReference type="EMBL" id="DAKRPA010000090">
    <property type="protein sequence ID" value="DAZ99100.1"/>
    <property type="molecule type" value="Genomic_DNA"/>
</dbReference>
<name>A0AAV2YYH4_9STRA</name>
<organism evidence="1 2">
    <name type="scientific">Lagenidium giganteum</name>
    <dbReference type="NCBI Taxonomy" id="4803"/>
    <lineage>
        <taxon>Eukaryota</taxon>
        <taxon>Sar</taxon>
        <taxon>Stramenopiles</taxon>
        <taxon>Oomycota</taxon>
        <taxon>Peronosporomycetes</taxon>
        <taxon>Pythiales</taxon>
        <taxon>Pythiaceae</taxon>
    </lineage>
</organism>
<evidence type="ECO:0000313" key="1">
    <source>
        <dbReference type="EMBL" id="DAZ99100.1"/>
    </source>
</evidence>